<dbReference type="RefSeq" id="WP_197956530.1">
    <property type="nucleotide sequence ID" value="NZ_CP065668.1"/>
</dbReference>
<sequence>MTRSPHSTRHTLPALPTLGAALACTLHALHALPAHAANAAQDSSEALLAPVVITASQPGAGPDLWRATAAIDSVEGAVLRDGQMQINLSESLARVPGLVVLNRQNFAQDLQISVRGFGARSTFGVRGLRLYVDGIPAGAPDGQGQAANFTLGNAARIDVVRGPAAVLYGNSAGGALLLYTEDGEEPGLWRSGMAVGPDGLWRLSTQLRGTIGGGKPDQADDGSAPWRYAIHIERFATDGMRPQSAADRSTAHMKLSRKQGDDQWLLQYQEQRASAQDPLGLTRAEFEADPGQTTASALRFNTRKSVRQRQLGAAWQHQFGAGRRLELMAYAGTRSVLQYQSIPVATQAPPSHSGGVIDLDRDYAGMNLRWRSTHEDVAGGRLDWSAGLAYDWQGETRRGYENFIGSQLGVQGRLRRDERNQARSADPYLQAEWSTQSLALSAGLRQARVRYRSEDHYIAAGNGDDSGGMAWRGWLPSLGLRVNLLPDLVAHASVGRGMETPTLNEVAYRPGGQNGMSSGLNTGLAASAHNTVEVGLRGRHGNAGWNLTLFETHTQRELTVLSNTGGRATYQNAGRTLRRGLEFSGNAQWGRLTASTALTLLQARYRDSFLTCEATPCTTPTAPVDAGARLAGTAPRRLWSELAWQLSPQWTWTVDMLHSGPVAVNDRNTDRAAGYTVWGSSLRWSRQWQQWSAQTFVRLDNLFDRRFAGSVIVNEGNQRFFEPGAGRGLSAGVTVSRTF</sequence>
<dbReference type="Gene3D" id="2.40.170.20">
    <property type="entry name" value="TonB-dependent receptor, beta-barrel domain"/>
    <property type="match status" value="1"/>
</dbReference>
<evidence type="ECO:0000313" key="16">
    <source>
        <dbReference type="Proteomes" id="UP000594778"/>
    </source>
</evidence>
<evidence type="ECO:0000256" key="2">
    <source>
        <dbReference type="ARBA" id="ARBA00009810"/>
    </source>
</evidence>
<accession>A0A7T2S685</accession>
<dbReference type="PROSITE" id="PS52016">
    <property type="entry name" value="TONB_DEPENDENT_REC_3"/>
    <property type="match status" value="1"/>
</dbReference>
<dbReference type="GO" id="GO:0015344">
    <property type="term" value="F:siderophore uptake transmembrane transporter activity"/>
    <property type="evidence" value="ECO:0007669"/>
    <property type="project" value="TreeGrafter"/>
</dbReference>
<evidence type="ECO:0000256" key="9">
    <source>
        <dbReference type="ARBA" id="ARBA00023237"/>
    </source>
</evidence>
<dbReference type="PANTHER" id="PTHR30069:SF28">
    <property type="entry name" value="TONB-DEPENDENT RECEPTOR YNCD-RELATED"/>
    <property type="match status" value="1"/>
</dbReference>
<keyword evidence="5 10" id="KW-0812">Transmembrane</keyword>
<dbReference type="InterPro" id="IPR036942">
    <property type="entry name" value="Beta-barrel_TonB_sf"/>
</dbReference>
<evidence type="ECO:0000256" key="4">
    <source>
        <dbReference type="ARBA" id="ARBA00022452"/>
    </source>
</evidence>
<dbReference type="Pfam" id="PF07715">
    <property type="entry name" value="Plug"/>
    <property type="match status" value="1"/>
</dbReference>
<evidence type="ECO:0000256" key="11">
    <source>
        <dbReference type="RuleBase" id="RU003357"/>
    </source>
</evidence>
<dbReference type="InterPro" id="IPR037066">
    <property type="entry name" value="Plug_dom_sf"/>
</dbReference>
<reference evidence="15 16" key="1">
    <citation type="submission" date="2020-12" db="EMBL/GenBank/DDBJ databases">
        <title>FDA dAtabase for Regulatory Grade micrObial Sequences (FDA-ARGOS): Supporting development and validation of Infectious Disease Dx tests.</title>
        <authorList>
            <person name="Sproer C."/>
            <person name="Gronow S."/>
            <person name="Severitt S."/>
            <person name="Schroder I."/>
            <person name="Tallon L."/>
            <person name="Sadzewicz L."/>
            <person name="Zhao X."/>
            <person name="Boylan J."/>
            <person name="Ott S."/>
            <person name="Bowen H."/>
            <person name="Vavikolanu K."/>
            <person name="Mehta A."/>
            <person name="Aluvathingal J."/>
            <person name="Nadendla S."/>
            <person name="Lowell S."/>
            <person name="Myers T."/>
            <person name="Yan Y."/>
            <person name="Sichtig H."/>
        </authorList>
    </citation>
    <scope>NUCLEOTIDE SEQUENCE [LARGE SCALE GENOMIC DNA]</scope>
    <source>
        <strain evidence="15 16">FDAARGOS_909</strain>
    </source>
</reference>
<evidence type="ECO:0000256" key="1">
    <source>
        <dbReference type="ARBA" id="ARBA00004571"/>
    </source>
</evidence>
<dbReference type="GO" id="GO:0044718">
    <property type="term" value="P:siderophore transmembrane transport"/>
    <property type="evidence" value="ECO:0007669"/>
    <property type="project" value="TreeGrafter"/>
</dbReference>
<evidence type="ECO:0000256" key="7">
    <source>
        <dbReference type="ARBA" id="ARBA00023136"/>
    </source>
</evidence>
<evidence type="ECO:0000256" key="8">
    <source>
        <dbReference type="ARBA" id="ARBA00023170"/>
    </source>
</evidence>
<keyword evidence="4 10" id="KW-1134">Transmembrane beta strand</keyword>
<name>A0A7T2S685_DELAC</name>
<feature type="chain" id="PRO_5032470173" evidence="12">
    <location>
        <begin position="37"/>
        <end position="739"/>
    </location>
</feature>
<evidence type="ECO:0000259" key="13">
    <source>
        <dbReference type="Pfam" id="PF00593"/>
    </source>
</evidence>
<evidence type="ECO:0000313" key="15">
    <source>
        <dbReference type="EMBL" id="QPS09705.1"/>
    </source>
</evidence>
<keyword evidence="12" id="KW-0732">Signal</keyword>
<dbReference type="Gene3D" id="2.170.130.10">
    <property type="entry name" value="TonB-dependent receptor, plug domain"/>
    <property type="match status" value="1"/>
</dbReference>
<feature type="signal peptide" evidence="12">
    <location>
        <begin position="1"/>
        <end position="36"/>
    </location>
</feature>
<dbReference type="AlphaFoldDB" id="A0A7T2S685"/>
<feature type="domain" description="TonB-dependent receptor plug" evidence="14">
    <location>
        <begin position="67"/>
        <end position="174"/>
    </location>
</feature>
<comment type="subcellular location">
    <subcellularLocation>
        <location evidence="1 10">Cell outer membrane</location>
        <topology evidence="1 10">Multi-pass membrane protein</topology>
    </subcellularLocation>
</comment>
<evidence type="ECO:0000256" key="10">
    <source>
        <dbReference type="PROSITE-ProRule" id="PRU01360"/>
    </source>
</evidence>
<comment type="similarity">
    <text evidence="2 10 11">Belongs to the TonB-dependent receptor family.</text>
</comment>
<keyword evidence="6 11" id="KW-0798">TonB box</keyword>
<keyword evidence="8 15" id="KW-0675">Receptor</keyword>
<dbReference type="EMBL" id="CP065668">
    <property type="protein sequence ID" value="QPS09705.1"/>
    <property type="molecule type" value="Genomic_DNA"/>
</dbReference>
<evidence type="ECO:0000259" key="14">
    <source>
        <dbReference type="Pfam" id="PF07715"/>
    </source>
</evidence>
<protein>
    <submittedName>
        <fullName evidence="15">TonB-dependent receptor</fullName>
    </submittedName>
</protein>
<feature type="domain" description="TonB-dependent receptor-like beta-barrel" evidence="13">
    <location>
        <begin position="265"/>
        <end position="702"/>
    </location>
</feature>
<evidence type="ECO:0000256" key="6">
    <source>
        <dbReference type="ARBA" id="ARBA00023077"/>
    </source>
</evidence>
<dbReference type="Pfam" id="PF00593">
    <property type="entry name" value="TonB_dep_Rec_b-barrel"/>
    <property type="match status" value="1"/>
</dbReference>
<dbReference type="GO" id="GO:0009279">
    <property type="term" value="C:cell outer membrane"/>
    <property type="evidence" value="ECO:0007669"/>
    <property type="project" value="UniProtKB-SubCell"/>
</dbReference>
<dbReference type="SUPFAM" id="SSF56935">
    <property type="entry name" value="Porins"/>
    <property type="match status" value="1"/>
</dbReference>
<dbReference type="Proteomes" id="UP000594778">
    <property type="component" value="Chromosome"/>
</dbReference>
<dbReference type="InterPro" id="IPR000531">
    <property type="entry name" value="Beta-barrel_TonB"/>
</dbReference>
<dbReference type="InterPro" id="IPR012910">
    <property type="entry name" value="Plug_dom"/>
</dbReference>
<gene>
    <name evidence="15" type="ORF">I6G66_06725</name>
</gene>
<organism evidence="15 16">
    <name type="scientific">Delftia acidovorans</name>
    <name type="common">Pseudomonas acidovorans</name>
    <name type="synonym">Comamonas acidovorans</name>
    <dbReference type="NCBI Taxonomy" id="80866"/>
    <lineage>
        <taxon>Bacteria</taxon>
        <taxon>Pseudomonadati</taxon>
        <taxon>Pseudomonadota</taxon>
        <taxon>Betaproteobacteria</taxon>
        <taxon>Burkholderiales</taxon>
        <taxon>Comamonadaceae</taxon>
        <taxon>Delftia</taxon>
    </lineage>
</organism>
<proteinExistence type="inferred from homology"/>
<dbReference type="PANTHER" id="PTHR30069">
    <property type="entry name" value="TONB-DEPENDENT OUTER MEMBRANE RECEPTOR"/>
    <property type="match status" value="1"/>
</dbReference>
<evidence type="ECO:0000256" key="12">
    <source>
        <dbReference type="SAM" id="SignalP"/>
    </source>
</evidence>
<keyword evidence="7 10" id="KW-0472">Membrane</keyword>
<evidence type="ECO:0000256" key="5">
    <source>
        <dbReference type="ARBA" id="ARBA00022692"/>
    </source>
</evidence>
<evidence type="ECO:0000256" key="3">
    <source>
        <dbReference type="ARBA" id="ARBA00022448"/>
    </source>
</evidence>
<keyword evidence="3 10" id="KW-0813">Transport</keyword>
<keyword evidence="9 10" id="KW-0998">Cell outer membrane</keyword>
<dbReference type="PROSITE" id="PS51257">
    <property type="entry name" value="PROKAR_LIPOPROTEIN"/>
    <property type="match status" value="1"/>
</dbReference>
<dbReference type="InterPro" id="IPR039426">
    <property type="entry name" value="TonB-dep_rcpt-like"/>
</dbReference>